<reference evidence="1 2" key="1">
    <citation type="journal article" date="2022" name="Hortic Res">
        <title>A haplotype resolved chromosomal level avocado genome allows analysis of novel avocado genes.</title>
        <authorList>
            <person name="Nath O."/>
            <person name="Fletcher S.J."/>
            <person name="Hayward A."/>
            <person name="Shaw L.M."/>
            <person name="Masouleh A.K."/>
            <person name="Furtado A."/>
            <person name="Henry R.J."/>
            <person name="Mitter N."/>
        </authorList>
    </citation>
    <scope>NUCLEOTIDE SEQUENCE [LARGE SCALE GENOMIC DNA]</scope>
    <source>
        <strain evidence="2">cv. Hass</strain>
    </source>
</reference>
<dbReference type="EMBL" id="CM056811">
    <property type="protein sequence ID" value="KAJ8635416.1"/>
    <property type="molecule type" value="Genomic_DNA"/>
</dbReference>
<sequence length="90" mass="9935">MERIKLGLRSQESPPFPAKILSSLPLYEVVTEVLLGTHPRLGSCLNELAVLVEDLDQAFRRTGGVVSLTEYAHDVNHVPVAINDLFVEPL</sequence>
<proteinExistence type="predicted"/>
<accession>A0ACC2LPS7</accession>
<organism evidence="1 2">
    <name type="scientific">Persea americana</name>
    <name type="common">Avocado</name>
    <dbReference type="NCBI Taxonomy" id="3435"/>
    <lineage>
        <taxon>Eukaryota</taxon>
        <taxon>Viridiplantae</taxon>
        <taxon>Streptophyta</taxon>
        <taxon>Embryophyta</taxon>
        <taxon>Tracheophyta</taxon>
        <taxon>Spermatophyta</taxon>
        <taxon>Magnoliopsida</taxon>
        <taxon>Magnoliidae</taxon>
        <taxon>Laurales</taxon>
        <taxon>Lauraceae</taxon>
        <taxon>Persea</taxon>
    </lineage>
</organism>
<name>A0ACC2LPS7_PERAE</name>
<gene>
    <name evidence="1" type="ORF">MRB53_009683</name>
</gene>
<comment type="caution">
    <text evidence="1">The sequence shown here is derived from an EMBL/GenBank/DDBJ whole genome shotgun (WGS) entry which is preliminary data.</text>
</comment>
<protein>
    <submittedName>
        <fullName evidence="1">Uncharacterized protein</fullName>
    </submittedName>
</protein>
<keyword evidence="2" id="KW-1185">Reference proteome</keyword>
<evidence type="ECO:0000313" key="1">
    <source>
        <dbReference type="EMBL" id="KAJ8635416.1"/>
    </source>
</evidence>
<evidence type="ECO:0000313" key="2">
    <source>
        <dbReference type="Proteomes" id="UP001234297"/>
    </source>
</evidence>
<dbReference type="Proteomes" id="UP001234297">
    <property type="component" value="Chromosome 3"/>
</dbReference>